<dbReference type="Proteomes" id="UP000243924">
    <property type="component" value="Chromosome I"/>
</dbReference>
<feature type="binding site" description="covalent" evidence="13 14">
    <location>
        <position position="124"/>
    </location>
    <ligand>
        <name>heme</name>
        <dbReference type="ChEBI" id="CHEBI:30413"/>
    </ligand>
</feature>
<dbReference type="PANTHER" id="PTHR34128">
    <property type="entry name" value="CYTOCHROME C-TYPE BIOGENESIS PROTEIN CCME HOMOLOG, MITOCHONDRIAL"/>
    <property type="match status" value="1"/>
</dbReference>
<keyword evidence="3" id="KW-0997">Cell inner membrane</keyword>
<accession>A0A1H2FXQ2</accession>
<evidence type="ECO:0000256" key="2">
    <source>
        <dbReference type="ARBA" id="ARBA00022475"/>
    </source>
</evidence>
<dbReference type="GO" id="GO:0020037">
    <property type="term" value="F:heme binding"/>
    <property type="evidence" value="ECO:0007669"/>
    <property type="project" value="InterPro"/>
</dbReference>
<keyword evidence="8 13" id="KW-0735">Signal-anchor</keyword>
<keyword evidence="5 13" id="KW-0812">Transmembrane</keyword>
<comment type="similarity">
    <text evidence="13">Belongs to the CcmE/CycJ family.</text>
</comment>
<evidence type="ECO:0000256" key="10">
    <source>
        <dbReference type="ARBA" id="ARBA00023004"/>
    </source>
</evidence>
<evidence type="ECO:0000256" key="5">
    <source>
        <dbReference type="ARBA" id="ARBA00022692"/>
    </source>
</evidence>
<evidence type="ECO:0000256" key="11">
    <source>
        <dbReference type="ARBA" id="ARBA00023136"/>
    </source>
</evidence>
<evidence type="ECO:0000256" key="3">
    <source>
        <dbReference type="ARBA" id="ARBA00022519"/>
    </source>
</evidence>
<dbReference type="InterPro" id="IPR036127">
    <property type="entry name" value="CcmE-like_sf"/>
</dbReference>
<evidence type="ECO:0000256" key="1">
    <source>
        <dbReference type="ARBA" id="ARBA00004533"/>
    </source>
</evidence>
<dbReference type="NCBIfam" id="NF009729">
    <property type="entry name" value="PRK13254.1-3"/>
    <property type="match status" value="1"/>
</dbReference>
<protein>
    <recommendedName>
        <fullName evidence="13">Cytochrome c-type biogenesis protein CcmE</fullName>
    </recommendedName>
    <alternativeName>
        <fullName evidence="13">Cytochrome c maturation protein E</fullName>
    </alternativeName>
    <alternativeName>
        <fullName evidence="13">Heme chaperone CcmE</fullName>
    </alternativeName>
</protein>
<dbReference type="InterPro" id="IPR012340">
    <property type="entry name" value="NA-bd_OB-fold"/>
</dbReference>
<keyword evidence="4 13" id="KW-0349">Heme</keyword>
<evidence type="ECO:0000313" key="15">
    <source>
        <dbReference type="EMBL" id="SDU12146.1"/>
    </source>
</evidence>
<dbReference type="PANTHER" id="PTHR34128:SF2">
    <property type="entry name" value="CYTOCHROME C-TYPE BIOGENESIS PROTEIN CCME HOMOLOG, MITOCHONDRIAL"/>
    <property type="match status" value="1"/>
</dbReference>
<evidence type="ECO:0000256" key="6">
    <source>
        <dbReference type="ARBA" id="ARBA00022723"/>
    </source>
</evidence>
<keyword evidence="10 13" id="KW-0408">Iron</keyword>
<name>A0A1H2FXQ2_9GAMM</name>
<dbReference type="EMBL" id="LT629787">
    <property type="protein sequence ID" value="SDU12146.1"/>
    <property type="molecule type" value="Genomic_DNA"/>
</dbReference>
<comment type="function">
    <text evidence="12 13">Heme chaperone required for the biogenesis of c-type cytochromes. Transiently binds heme delivered by CcmC and transfers the heme to apo-cytochromes in a process facilitated by CcmF and CcmH.</text>
</comment>
<keyword evidence="7 13" id="KW-0201">Cytochrome c-type biogenesis</keyword>
<dbReference type="GO" id="GO:0005886">
    <property type="term" value="C:plasma membrane"/>
    <property type="evidence" value="ECO:0007669"/>
    <property type="project" value="UniProtKB-SubCell"/>
</dbReference>
<dbReference type="STRING" id="1434072.SAMN05216210_1883"/>
<comment type="subcellular location">
    <subcellularLocation>
        <location evidence="1">Cell inner membrane</location>
    </subcellularLocation>
    <subcellularLocation>
        <location evidence="13">Cell membrane</location>
        <topology evidence="13">Single-pass type II membrane protein</topology>
    </subcellularLocation>
</comment>
<gene>
    <name evidence="13" type="primary">ccmE</name>
    <name evidence="13" type="synonym">cycJ</name>
    <name evidence="15" type="ORF">SAMN05216210_1883</name>
</gene>
<keyword evidence="2 13" id="KW-1003">Cell membrane</keyword>
<feature type="topological domain" description="Extracellular" evidence="13">
    <location>
        <begin position="30"/>
        <end position="160"/>
    </location>
</feature>
<keyword evidence="6 13" id="KW-0479">Metal-binding</keyword>
<feature type="binding site" description="axial binding residue" evidence="13 14">
    <location>
        <position position="128"/>
    </location>
    <ligand>
        <name>heme</name>
        <dbReference type="ChEBI" id="CHEBI:30413"/>
    </ligand>
    <ligandPart>
        <name>Fe</name>
        <dbReference type="ChEBI" id="CHEBI:18248"/>
    </ligandPart>
</feature>
<dbReference type="RefSeq" id="WP_092386284.1">
    <property type="nucleotide sequence ID" value="NZ_LT629787.1"/>
</dbReference>
<feature type="topological domain" description="Cytoplasmic" evidence="13">
    <location>
        <begin position="1"/>
        <end position="8"/>
    </location>
</feature>
<dbReference type="SUPFAM" id="SSF82093">
    <property type="entry name" value="Heme chaperone CcmE"/>
    <property type="match status" value="1"/>
</dbReference>
<sequence>MHPVRKKRLSIVLLILAGVGIAVALALAALSQNINLFYTPTEIAEGGAPLDTRIRAGGMVVDGSVVRSQTDLNVAFDLTDGERSVTVSFDGILPDLFREGQGIVALGRLNADRVLIADEVLAKHDEEYMPPEVAQAMERAMERVNESKAGEQESSSGYSY</sequence>
<dbReference type="GO" id="GO:0017004">
    <property type="term" value="P:cytochrome complex assembly"/>
    <property type="evidence" value="ECO:0007669"/>
    <property type="project" value="UniProtKB-KW"/>
</dbReference>
<evidence type="ECO:0000256" key="9">
    <source>
        <dbReference type="ARBA" id="ARBA00022989"/>
    </source>
</evidence>
<reference evidence="16" key="1">
    <citation type="submission" date="2016-10" db="EMBL/GenBank/DDBJ databases">
        <authorList>
            <person name="Varghese N."/>
            <person name="Submissions S."/>
        </authorList>
    </citation>
    <scope>NUCLEOTIDE SEQUENCE [LARGE SCALE GENOMIC DNA]</scope>
    <source>
        <strain evidence="16">CECT 8338</strain>
    </source>
</reference>
<evidence type="ECO:0000256" key="7">
    <source>
        <dbReference type="ARBA" id="ARBA00022748"/>
    </source>
</evidence>
<dbReference type="OrthoDB" id="9793584at2"/>
<evidence type="ECO:0000256" key="8">
    <source>
        <dbReference type="ARBA" id="ARBA00022968"/>
    </source>
</evidence>
<dbReference type="GO" id="GO:0017003">
    <property type="term" value="P:protein-heme linkage"/>
    <property type="evidence" value="ECO:0007669"/>
    <property type="project" value="UniProtKB-UniRule"/>
</dbReference>
<dbReference type="HAMAP" id="MF_01959">
    <property type="entry name" value="CcmE"/>
    <property type="match status" value="1"/>
</dbReference>
<organism evidence="15 16">
    <name type="scientific">Halopseudomonas salegens</name>
    <dbReference type="NCBI Taxonomy" id="1434072"/>
    <lineage>
        <taxon>Bacteria</taxon>
        <taxon>Pseudomonadati</taxon>
        <taxon>Pseudomonadota</taxon>
        <taxon>Gammaproteobacteria</taxon>
        <taxon>Pseudomonadales</taxon>
        <taxon>Pseudomonadaceae</taxon>
        <taxon>Halopseudomonas</taxon>
    </lineage>
</organism>
<dbReference type="FunFam" id="2.40.50.140:FF:000104">
    <property type="entry name" value="Cytochrome c-type biogenesis protein CcmE"/>
    <property type="match status" value="1"/>
</dbReference>
<dbReference type="Pfam" id="PF03100">
    <property type="entry name" value="CcmE"/>
    <property type="match status" value="1"/>
</dbReference>
<evidence type="ECO:0000313" key="16">
    <source>
        <dbReference type="Proteomes" id="UP000243924"/>
    </source>
</evidence>
<dbReference type="NCBIfam" id="NF009638">
    <property type="entry name" value="PRK13165.1"/>
    <property type="match status" value="1"/>
</dbReference>
<keyword evidence="11 13" id="KW-0472">Membrane</keyword>
<dbReference type="Gene3D" id="2.40.50.140">
    <property type="entry name" value="Nucleic acid-binding proteins"/>
    <property type="match status" value="1"/>
</dbReference>
<dbReference type="NCBIfam" id="NF009727">
    <property type="entry name" value="PRK13254.1-1"/>
    <property type="match status" value="1"/>
</dbReference>
<dbReference type="InterPro" id="IPR004329">
    <property type="entry name" value="CcmE"/>
</dbReference>
<dbReference type="AlphaFoldDB" id="A0A1H2FXQ2"/>
<keyword evidence="9 13" id="KW-1133">Transmembrane helix</keyword>
<keyword evidence="16" id="KW-1185">Reference proteome</keyword>
<proteinExistence type="inferred from homology"/>
<evidence type="ECO:0000256" key="4">
    <source>
        <dbReference type="ARBA" id="ARBA00022617"/>
    </source>
</evidence>
<evidence type="ECO:0000256" key="14">
    <source>
        <dbReference type="PIRSR" id="PIRSR604329-50"/>
    </source>
</evidence>
<evidence type="ECO:0000256" key="13">
    <source>
        <dbReference type="HAMAP-Rule" id="MF_01959"/>
    </source>
</evidence>
<dbReference type="NCBIfam" id="NF009731">
    <property type="entry name" value="PRK13254.1-5"/>
    <property type="match status" value="1"/>
</dbReference>
<evidence type="ECO:0000256" key="12">
    <source>
        <dbReference type="ARBA" id="ARBA00056663"/>
    </source>
</evidence>
<dbReference type="GO" id="GO:0046872">
    <property type="term" value="F:metal ion binding"/>
    <property type="evidence" value="ECO:0007669"/>
    <property type="project" value="UniProtKB-KW"/>
</dbReference>